<sequence length="229" mass="25695">MPKIADNLEAVYQRIGKACEKAGRQRDEVQLLAVSKTRSASEVLEAYDYGCRDFGENYLQDALEKITEIKPTDIHWHFIGHLQSNKTRQVAEHFQWMHTVDRLKIAQRLNDQRPAQLPPLNICLQVNISGEDSKAGIDATELLPLAAKIESLEQLQLRGLMVIPAASQEVEQQRRAFAESRQLFSTLQAQHPQVDTLSMGMSGDLDSAILEGSTMVRIGTDIFGARAQR</sequence>
<feature type="domain" description="Alanine racemase N-terminal" evidence="5">
    <location>
        <begin position="7"/>
        <end position="226"/>
    </location>
</feature>
<evidence type="ECO:0000313" key="6">
    <source>
        <dbReference type="EMBL" id="ROR98929.1"/>
    </source>
</evidence>
<dbReference type="HAMAP" id="MF_02087">
    <property type="entry name" value="PLP_homeostasis"/>
    <property type="match status" value="1"/>
</dbReference>
<evidence type="ECO:0000256" key="4">
    <source>
        <dbReference type="RuleBase" id="RU004514"/>
    </source>
</evidence>
<dbReference type="InterPro" id="IPR001608">
    <property type="entry name" value="Ala_racemase_N"/>
</dbReference>
<dbReference type="CDD" id="cd06824">
    <property type="entry name" value="PLPDE_III_Yggs_like"/>
    <property type="match status" value="1"/>
</dbReference>
<dbReference type="Pfam" id="PF01168">
    <property type="entry name" value="Ala_racemase_N"/>
    <property type="match status" value="1"/>
</dbReference>
<protein>
    <recommendedName>
        <fullName evidence="2">Pyridoxal phosphate homeostasis protein</fullName>
        <shortName evidence="2">PLP homeostasis protein</shortName>
    </recommendedName>
</protein>
<keyword evidence="7" id="KW-1185">Reference proteome</keyword>
<dbReference type="Proteomes" id="UP000275394">
    <property type="component" value="Unassembled WGS sequence"/>
</dbReference>
<name>A0A3N2DGP5_9GAMM</name>
<dbReference type="PANTHER" id="PTHR10146">
    <property type="entry name" value="PROLINE SYNTHETASE CO-TRANSCRIBED BACTERIAL HOMOLOG PROTEIN"/>
    <property type="match status" value="1"/>
</dbReference>
<dbReference type="GO" id="GO:0030170">
    <property type="term" value="F:pyridoxal phosphate binding"/>
    <property type="evidence" value="ECO:0007669"/>
    <property type="project" value="UniProtKB-UniRule"/>
</dbReference>
<accession>A0A3N2DGP5</accession>
<reference evidence="6 7" key="1">
    <citation type="submission" date="2018-11" db="EMBL/GenBank/DDBJ databases">
        <title>Genomic Encyclopedia of Type Strains, Phase IV (KMG-IV): sequencing the most valuable type-strain genomes for metagenomic binning, comparative biology and taxonomic classification.</title>
        <authorList>
            <person name="Goeker M."/>
        </authorList>
    </citation>
    <scope>NUCLEOTIDE SEQUENCE [LARGE SCALE GENOMIC DNA]</scope>
    <source>
        <strain evidence="6 7">DSM 100316</strain>
    </source>
</reference>
<dbReference type="PIRSF" id="PIRSF004848">
    <property type="entry name" value="YBL036c_PLPDEIII"/>
    <property type="match status" value="1"/>
</dbReference>
<dbReference type="InterPro" id="IPR029066">
    <property type="entry name" value="PLP-binding_barrel"/>
</dbReference>
<dbReference type="AlphaFoldDB" id="A0A3N2DGP5"/>
<comment type="function">
    <text evidence="2">Pyridoxal 5'-phosphate (PLP)-binding protein, which is involved in PLP homeostasis.</text>
</comment>
<dbReference type="NCBIfam" id="TIGR00044">
    <property type="entry name" value="YggS family pyridoxal phosphate-dependent enzyme"/>
    <property type="match status" value="1"/>
</dbReference>
<dbReference type="Gene3D" id="3.20.20.10">
    <property type="entry name" value="Alanine racemase"/>
    <property type="match status" value="1"/>
</dbReference>
<evidence type="ECO:0000259" key="5">
    <source>
        <dbReference type="Pfam" id="PF01168"/>
    </source>
</evidence>
<evidence type="ECO:0000313" key="7">
    <source>
        <dbReference type="Proteomes" id="UP000275394"/>
    </source>
</evidence>
<dbReference type="FunFam" id="3.20.20.10:FF:000018">
    <property type="entry name" value="Pyridoxal phosphate homeostasis protein"/>
    <property type="match status" value="1"/>
</dbReference>
<comment type="cofactor">
    <cofactor evidence="3">
        <name>pyridoxal 5'-phosphate</name>
        <dbReference type="ChEBI" id="CHEBI:597326"/>
    </cofactor>
</comment>
<evidence type="ECO:0000256" key="3">
    <source>
        <dbReference type="PIRSR" id="PIRSR004848-1"/>
    </source>
</evidence>
<dbReference type="PROSITE" id="PS01211">
    <property type="entry name" value="UPF0001"/>
    <property type="match status" value="1"/>
</dbReference>
<dbReference type="RefSeq" id="WP_123713679.1">
    <property type="nucleotide sequence ID" value="NZ_RKHR01000006.1"/>
</dbReference>
<dbReference type="PANTHER" id="PTHR10146:SF14">
    <property type="entry name" value="PYRIDOXAL PHOSPHATE HOMEOSTASIS PROTEIN"/>
    <property type="match status" value="1"/>
</dbReference>
<dbReference type="InterPro" id="IPR011078">
    <property type="entry name" value="PyrdxlP_homeostasis"/>
</dbReference>
<evidence type="ECO:0000256" key="2">
    <source>
        <dbReference type="HAMAP-Rule" id="MF_02087"/>
    </source>
</evidence>
<keyword evidence="1 2" id="KW-0663">Pyridoxal phosphate</keyword>
<dbReference type="OrthoDB" id="9804072at2"/>
<comment type="similarity">
    <text evidence="2 4">Belongs to the pyridoxal phosphate-binding protein YggS/PROSC family.</text>
</comment>
<dbReference type="EMBL" id="RKHR01000006">
    <property type="protein sequence ID" value="ROR98929.1"/>
    <property type="molecule type" value="Genomic_DNA"/>
</dbReference>
<dbReference type="SUPFAM" id="SSF51419">
    <property type="entry name" value="PLP-binding barrel"/>
    <property type="match status" value="1"/>
</dbReference>
<proteinExistence type="inferred from homology"/>
<comment type="caution">
    <text evidence="6">The sequence shown here is derived from an EMBL/GenBank/DDBJ whole genome shotgun (WGS) entry which is preliminary data.</text>
</comment>
<evidence type="ECO:0000256" key="1">
    <source>
        <dbReference type="ARBA" id="ARBA00022898"/>
    </source>
</evidence>
<gene>
    <name evidence="6" type="ORF">EDC56_3169</name>
</gene>
<feature type="modified residue" description="N6-(pyridoxal phosphate)lysine" evidence="2 3">
    <location>
        <position position="36"/>
    </location>
</feature>
<organism evidence="6 7">
    <name type="scientific">Sinobacterium caligoides</name>
    <dbReference type="NCBI Taxonomy" id="933926"/>
    <lineage>
        <taxon>Bacteria</taxon>
        <taxon>Pseudomonadati</taxon>
        <taxon>Pseudomonadota</taxon>
        <taxon>Gammaproteobacteria</taxon>
        <taxon>Cellvibrionales</taxon>
        <taxon>Spongiibacteraceae</taxon>
        <taxon>Sinobacterium</taxon>
    </lineage>
</organism>